<dbReference type="AlphaFoldDB" id="A0A8C9TNU7"/>
<gene>
    <name evidence="3" type="primary">LOC108919685</name>
</gene>
<dbReference type="PANTHER" id="PTHR15193:SF1">
    <property type="entry name" value="CD83 ANTIGEN"/>
    <property type="match status" value="1"/>
</dbReference>
<feature type="chain" id="PRO_5034134120" description="Ig-like domain-containing protein" evidence="1">
    <location>
        <begin position="19"/>
        <end position="146"/>
    </location>
</feature>
<dbReference type="Pfam" id="PF07686">
    <property type="entry name" value="V-set"/>
    <property type="match status" value="1"/>
</dbReference>
<reference evidence="3" key="2">
    <citation type="submission" date="2025-08" db="UniProtKB">
        <authorList>
            <consortium name="Ensembl"/>
        </authorList>
    </citation>
    <scope>IDENTIFICATION</scope>
</reference>
<sequence length="146" mass="16299">MKPGLLLLLSFCCGKAATEVLSKSGKEAVLICPAMAKPQVQYRAISWYKVSANGLSGILRWDRKRSEVLMYHGFTRPVQCPISNCLSLSLRNLTCEDGGEYRCTLWAPLGHQSREGTVHLNIKGTFTGEIKNAYPCVSMMMTHHRH</sequence>
<evidence type="ECO:0000259" key="2">
    <source>
        <dbReference type="PROSITE" id="PS50835"/>
    </source>
</evidence>
<evidence type="ECO:0000313" key="4">
    <source>
        <dbReference type="Proteomes" id="UP000694397"/>
    </source>
</evidence>
<dbReference type="SUPFAM" id="SSF48726">
    <property type="entry name" value="Immunoglobulin"/>
    <property type="match status" value="1"/>
</dbReference>
<feature type="signal peptide" evidence="1">
    <location>
        <begin position="1"/>
        <end position="18"/>
    </location>
</feature>
<dbReference type="PANTHER" id="PTHR15193">
    <property type="entry name" value="CD83 ANTIGEN"/>
    <property type="match status" value="1"/>
</dbReference>
<dbReference type="Gene3D" id="2.60.40.10">
    <property type="entry name" value="Immunoglobulins"/>
    <property type="match status" value="1"/>
</dbReference>
<keyword evidence="4" id="KW-1185">Reference proteome</keyword>
<accession>A0A8C9TNU7</accession>
<evidence type="ECO:0000313" key="3">
    <source>
        <dbReference type="Ensembl" id="ENSSFOP00015054471.1"/>
    </source>
</evidence>
<dbReference type="PROSITE" id="PS50835">
    <property type="entry name" value="IG_LIKE"/>
    <property type="match status" value="1"/>
</dbReference>
<dbReference type="Proteomes" id="UP000694397">
    <property type="component" value="Chromosome 16"/>
</dbReference>
<name>A0A8C9TNU7_SCLFO</name>
<dbReference type="SMART" id="SM00409">
    <property type="entry name" value="IG"/>
    <property type="match status" value="1"/>
</dbReference>
<dbReference type="InterPro" id="IPR036179">
    <property type="entry name" value="Ig-like_dom_sf"/>
</dbReference>
<reference evidence="3" key="3">
    <citation type="submission" date="2025-09" db="UniProtKB">
        <authorList>
            <consortium name="Ensembl"/>
        </authorList>
    </citation>
    <scope>IDENTIFICATION</scope>
</reference>
<dbReference type="Ensembl" id="ENSSFOT00015074049.1">
    <property type="protein sequence ID" value="ENSSFOP00015054471.1"/>
    <property type="gene ID" value="ENSSFOG00015027677.1"/>
</dbReference>
<reference evidence="3 4" key="1">
    <citation type="submission" date="2019-04" db="EMBL/GenBank/DDBJ databases">
        <authorList>
            <consortium name="Wellcome Sanger Institute Data Sharing"/>
        </authorList>
    </citation>
    <scope>NUCLEOTIDE SEQUENCE [LARGE SCALE GENOMIC DNA]</scope>
</reference>
<dbReference type="InterPro" id="IPR007110">
    <property type="entry name" value="Ig-like_dom"/>
</dbReference>
<organism evidence="3 4">
    <name type="scientific">Scleropages formosus</name>
    <name type="common">Asian bonytongue</name>
    <name type="synonym">Osteoglossum formosum</name>
    <dbReference type="NCBI Taxonomy" id="113540"/>
    <lineage>
        <taxon>Eukaryota</taxon>
        <taxon>Metazoa</taxon>
        <taxon>Chordata</taxon>
        <taxon>Craniata</taxon>
        <taxon>Vertebrata</taxon>
        <taxon>Euteleostomi</taxon>
        <taxon>Actinopterygii</taxon>
        <taxon>Neopterygii</taxon>
        <taxon>Teleostei</taxon>
        <taxon>Osteoglossocephala</taxon>
        <taxon>Osteoglossomorpha</taxon>
        <taxon>Osteoglossiformes</taxon>
        <taxon>Osteoglossidae</taxon>
        <taxon>Scleropages</taxon>
    </lineage>
</organism>
<evidence type="ECO:0000256" key="1">
    <source>
        <dbReference type="SAM" id="SignalP"/>
    </source>
</evidence>
<proteinExistence type="predicted"/>
<protein>
    <recommendedName>
        <fullName evidence="2">Ig-like domain-containing protein</fullName>
    </recommendedName>
</protein>
<keyword evidence="1" id="KW-0732">Signal</keyword>
<dbReference type="InterPro" id="IPR003599">
    <property type="entry name" value="Ig_sub"/>
</dbReference>
<dbReference type="GeneTree" id="ENSGT01120000276482"/>
<feature type="domain" description="Ig-like" evidence="2">
    <location>
        <begin position="3"/>
        <end position="105"/>
    </location>
</feature>
<dbReference type="InterPro" id="IPR013106">
    <property type="entry name" value="Ig_V-set"/>
</dbReference>
<dbReference type="InterPro" id="IPR013783">
    <property type="entry name" value="Ig-like_fold"/>
</dbReference>